<keyword evidence="2" id="KW-1185">Reference proteome</keyword>
<dbReference type="Proteomes" id="UP000824890">
    <property type="component" value="Unassembled WGS sequence"/>
</dbReference>
<sequence length="38" mass="4276">MKGRRSLISLQSVELHIWLLTSLLYGKLEAVGTRVLPP</sequence>
<accession>A0ABQ8B4E8</accession>
<dbReference type="EMBL" id="JAGKQM010000012">
    <property type="protein sequence ID" value="KAH0899136.1"/>
    <property type="molecule type" value="Genomic_DNA"/>
</dbReference>
<evidence type="ECO:0000313" key="1">
    <source>
        <dbReference type="EMBL" id="KAH0899136.1"/>
    </source>
</evidence>
<protein>
    <submittedName>
        <fullName evidence="1">Uncharacterized protein</fullName>
    </submittedName>
</protein>
<evidence type="ECO:0000313" key="2">
    <source>
        <dbReference type="Proteomes" id="UP000824890"/>
    </source>
</evidence>
<feature type="non-terminal residue" evidence="1">
    <location>
        <position position="38"/>
    </location>
</feature>
<comment type="caution">
    <text evidence="1">The sequence shown here is derived from an EMBL/GenBank/DDBJ whole genome shotgun (WGS) entry which is preliminary data.</text>
</comment>
<gene>
    <name evidence="1" type="ORF">HID58_048704</name>
</gene>
<organism evidence="1 2">
    <name type="scientific">Brassica napus</name>
    <name type="common">Rape</name>
    <dbReference type="NCBI Taxonomy" id="3708"/>
    <lineage>
        <taxon>Eukaryota</taxon>
        <taxon>Viridiplantae</taxon>
        <taxon>Streptophyta</taxon>
        <taxon>Embryophyta</taxon>
        <taxon>Tracheophyta</taxon>
        <taxon>Spermatophyta</taxon>
        <taxon>Magnoliopsida</taxon>
        <taxon>eudicotyledons</taxon>
        <taxon>Gunneridae</taxon>
        <taxon>Pentapetalae</taxon>
        <taxon>rosids</taxon>
        <taxon>malvids</taxon>
        <taxon>Brassicales</taxon>
        <taxon>Brassicaceae</taxon>
        <taxon>Brassiceae</taxon>
        <taxon>Brassica</taxon>
    </lineage>
</organism>
<reference evidence="1 2" key="1">
    <citation type="submission" date="2021-05" db="EMBL/GenBank/DDBJ databases">
        <title>Genome Assembly of Synthetic Allotetraploid Brassica napus Reveals Homoeologous Exchanges between Subgenomes.</title>
        <authorList>
            <person name="Davis J.T."/>
        </authorList>
    </citation>
    <scope>NUCLEOTIDE SEQUENCE [LARGE SCALE GENOMIC DNA]</scope>
    <source>
        <strain evidence="2">cv. Da-Ae</strain>
        <tissue evidence="1">Seedling</tissue>
    </source>
</reference>
<proteinExistence type="predicted"/>
<name>A0ABQ8B4E8_BRANA</name>